<name>A0A399JDF2_9MICC</name>
<reference evidence="2 3" key="1">
    <citation type="submission" date="2018-07" db="EMBL/GenBank/DDBJ databases">
        <title>Arthrobacter sp. nov., isolated from raw cow's milk with high bacterial count.</title>
        <authorList>
            <person name="Hahne J."/>
            <person name="Isele D."/>
            <person name="Lipski A."/>
        </authorList>
    </citation>
    <scope>NUCLEOTIDE SEQUENCE [LARGE SCALE GENOMIC DNA]</scope>
    <source>
        <strain evidence="2 3">JZ R-35</strain>
    </source>
</reference>
<dbReference type="InterPro" id="IPR038729">
    <property type="entry name" value="Rad50/SbcC_AAA"/>
</dbReference>
<evidence type="ECO:0000313" key="3">
    <source>
        <dbReference type="Proteomes" id="UP000265419"/>
    </source>
</evidence>
<comment type="caution">
    <text evidence="2">The sequence shown here is derived from an EMBL/GenBank/DDBJ whole genome shotgun (WGS) entry which is preliminary data.</text>
</comment>
<protein>
    <submittedName>
        <fullName evidence="2">DUF2813 domain-containing protein</fullName>
    </submittedName>
</protein>
<keyword evidence="3" id="KW-1185">Reference proteome</keyword>
<sequence length="554" mass="61547">MPGSQLNAVEKKLADRWDASKDTFGYLRGVKVEPGDVSVPAPGIRGIANVDLRLRYPVTVLVGPNGAGKTTLLNLCSLAFHSEDPKQTFKFSEFFFSTAEEKAPTNLRITWTYGTEKQGGRAQTTMKRMELRKWMTYSRRPTKPSYFIGIGRIVPPTQSGPSRRALASSGKPDRVFKDDDWVSEQMSAIFNRKYSGTEMAEKSAYRVGQIKRGPETKYSSFNMGTGEIAVWRMLRRLSTAPKNSLVAIEEVELGIHQSAQAAIAQTLVRAADKFSLQIVTTSHAREFIDNLPRRSRILVEPEGITTRRCSVEVTTRLAQTTLMGRHESNHELLIVCEDDLAEALIQEFLTRDERKRVKIVPFGAKNQLVKTALDLHKNQPKLPILIAWDGETTDKEIRDAVSSVGTTEPVQSFFNSGLLSWTRLGSETIMQSGYQHKPEVDAPEPMICSTLLSETADLGGLADQFGTTEHELRAFLENSGLEFPDKHSFFYEISLRMALAPEVVRAGIVHAFVQTLVGSGEEIPLVTSVRRALGATRNPVEWPSSPKKGEATSS</sequence>
<dbReference type="Gene3D" id="3.40.50.300">
    <property type="entry name" value="P-loop containing nucleotide triphosphate hydrolases"/>
    <property type="match status" value="2"/>
</dbReference>
<dbReference type="AlphaFoldDB" id="A0A399JDF2"/>
<evidence type="ECO:0000259" key="1">
    <source>
        <dbReference type="SMART" id="SM00382"/>
    </source>
</evidence>
<dbReference type="RefSeq" id="WP_119424818.1">
    <property type="nucleotide sequence ID" value="NZ_QQXK01000016.1"/>
</dbReference>
<dbReference type="PANTHER" id="PTHR43581">
    <property type="entry name" value="ATP/GTP PHOSPHATASE"/>
    <property type="match status" value="1"/>
</dbReference>
<proteinExistence type="predicted"/>
<dbReference type="SUPFAM" id="SSF52540">
    <property type="entry name" value="P-loop containing nucleoside triphosphate hydrolases"/>
    <property type="match status" value="1"/>
</dbReference>
<dbReference type="Pfam" id="PF13476">
    <property type="entry name" value="AAA_23"/>
    <property type="match status" value="1"/>
</dbReference>
<dbReference type="EMBL" id="QQXK01000016">
    <property type="protein sequence ID" value="RII42062.1"/>
    <property type="molecule type" value="Genomic_DNA"/>
</dbReference>
<dbReference type="PANTHER" id="PTHR43581:SF2">
    <property type="entry name" value="EXCINUCLEASE ATPASE SUBUNIT"/>
    <property type="match status" value="1"/>
</dbReference>
<dbReference type="InterPro" id="IPR003593">
    <property type="entry name" value="AAA+_ATPase"/>
</dbReference>
<evidence type="ECO:0000313" key="2">
    <source>
        <dbReference type="EMBL" id="RII42062.1"/>
    </source>
</evidence>
<dbReference type="InterPro" id="IPR051396">
    <property type="entry name" value="Bact_Antivir_Def_Nuclease"/>
</dbReference>
<dbReference type="InterPro" id="IPR027417">
    <property type="entry name" value="P-loop_NTPase"/>
</dbReference>
<dbReference type="GO" id="GO:0006302">
    <property type="term" value="P:double-strand break repair"/>
    <property type="evidence" value="ECO:0007669"/>
    <property type="project" value="InterPro"/>
</dbReference>
<feature type="domain" description="AAA+ ATPase" evidence="1">
    <location>
        <begin position="55"/>
        <end position="303"/>
    </location>
</feature>
<dbReference type="Proteomes" id="UP000265419">
    <property type="component" value="Unassembled WGS sequence"/>
</dbReference>
<dbReference type="SMART" id="SM00382">
    <property type="entry name" value="AAA"/>
    <property type="match status" value="1"/>
</dbReference>
<accession>A0A399JDF2</accession>
<dbReference type="GO" id="GO:0016887">
    <property type="term" value="F:ATP hydrolysis activity"/>
    <property type="evidence" value="ECO:0007669"/>
    <property type="project" value="InterPro"/>
</dbReference>
<gene>
    <name evidence="2" type="ORF">DWB68_09040</name>
</gene>
<organism evidence="2 3">
    <name type="scientific">Galactobacter valiniphilus</name>
    <dbReference type="NCBI Taxonomy" id="2676122"/>
    <lineage>
        <taxon>Bacteria</taxon>
        <taxon>Bacillati</taxon>
        <taxon>Actinomycetota</taxon>
        <taxon>Actinomycetes</taxon>
        <taxon>Micrococcales</taxon>
        <taxon>Micrococcaceae</taxon>
        <taxon>Galactobacter</taxon>
    </lineage>
</organism>